<feature type="region of interest" description="Disordered" evidence="3">
    <location>
        <begin position="5772"/>
        <end position="5791"/>
    </location>
</feature>
<dbReference type="Pfam" id="PF07691">
    <property type="entry name" value="PA14"/>
    <property type="match status" value="3"/>
</dbReference>
<feature type="repeat" description="Filamin" evidence="2">
    <location>
        <begin position="3129"/>
        <end position="3168"/>
    </location>
</feature>
<dbReference type="PROSITE" id="PS50194">
    <property type="entry name" value="FILAMIN_REPEAT"/>
    <property type="match status" value="4"/>
</dbReference>
<dbReference type="InterPro" id="IPR050964">
    <property type="entry name" value="Striated_Muscle_Regulatory"/>
</dbReference>
<organism evidence="7 8">
    <name type="scientific">Cyclotella cryptica</name>
    <dbReference type="NCBI Taxonomy" id="29204"/>
    <lineage>
        <taxon>Eukaryota</taxon>
        <taxon>Sar</taxon>
        <taxon>Stramenopiles</taxon>
        <taxon>Ochrophyta</taxon>
        <taxon>Bacillariophyta</taxon>
        <taxon>Coscinodiscophyceae</taxon>
        <taxon>Thalassiosirophycidae</taxon>
        <taxon>Stephanodiscales</taxon>
        <taxon>Stephanodiscaceae</taxon>
        <taxon>Cyclotella</taxon>
    </lineage>
</organism>
<dbReference type="InterPro" id="IPR011658">
    <property type="entry name" value="PA14_dom"/>
</dbReference>
<feature type="repeat" description="Filamin" evidence="2">
    <location>
        <begin position="2699"/>
        <end position="2809"/>
    </location>
</feature>
<dbReference type="InterPro" id="IPR017868">
    <property type="entry name" value="Filamin/ABP280_repeat-like"/>
</dbReference>
<dbReference type="Gene3D" id="3.90.182.10">
    <property type="entry name" value="Toxin - Anthrax Protective Antigen,domain 1"/>
    <property type="match status" value="3"/>
</dbReference>
<dbReference type="InterPro" id="IPR003961">
    <property type="entry name" value="FN3_dom"/>
</dbReference>
<dbReference type="EMBL" id="JABMIG020000042">
    <property type="protein sequence ID" value="KAL3798957.1"/>
    <property type="molecule type" value="Genomic_DNA"/>
</dbReference>
<feature type="domain" description="PA14" evidence="6">
    <location>
        <begin position="5067"/>
        <end position="5212"/>
    </location>
</feature>
<feature type="chain" id="PRO_5044796214" description="Titin" evidence="4">
    <location>
        <begin position="18"/>
        <end position="6778"/>
    </location>
</feature>
<dbReference type="PROSITE" id="PS51820">
    <property type="entry name" value="PA14"/>
    <property type="match status" value="3"/>
</dbReference>
<feature type="domain" description="PA14" evidence="6">
    <location>
        <begin position="3849"/>
        <end position="4011"/>
    </location>
</feature>
<comment type="caution">
    <text evidence="7">The sequence shown here is derived from an EMBL/GenBank/DDBJ whole genome shotgun (WGS) entry which is preliminary data.</text>
</comment>
<dbReference type="InterPro" id="IPR013783">
    <property type="entry name" value="Ig-like_fold"/>
</dbReference>
<dbReference type="SMART" id="SM00758">
    <property type="entry name" value="PA14"/>
    <property type="match status" value="3"/>
</dbReference>
<proteinExistence type="predicted"/>
<dbReference type="Pfam" id="PF00041">
    <property type="entry name" value="fn3"/>
    <property type="match status" value="3"/>
</dbReference>
<evidence type="ECO:0000256" key="1">
    <source>
        <dbReference type="ARBA" id="ARBA00022737"/>
    </source>
</evidence>
<dbReference type="SMART" id="SM00557">
    <property type="entry name" value="IG_FLMN"/>
    <property type="match status" value="2"/>
</dbReference>
<dbReference type="SUPFAM" id="SSF81296">
    <property type="entry name" value="E set domains"/>
    <property type="match status" value="4"/>
</dbReference>
<feature type="domain" description="Fibronectin type-III" evidence="5">
    <location>
        <begin position="6574"/>
        <end position="6671"/>
    </location>
</feature>
<accession>A0ABD3QF14</accession>
<dbReference type="InterPro" id="IPR014756">
    <property type="entry name" value="Ig_E-set"/>
</dbReference>
<reference evidence="7 8" key="1">
    <citation type="journal article" date="2020" name="G3 (Bethesda)">
        <title>Improved Reference Genome for Cyclotella cryptica CCMP332, a Model for Cell Wall Morphogenesis, Salinity Adaptation, and Lipid Production in Diatoms (Bacillariophyta).</title>
        <authorList>
            <person name="Roberts W.R."/>
            <person name="Downey K.M."/>
            <person name="Ruck E.C."/>
            <person name="Traller J.C."/>
            <person name="Alverson A.J."/>
        </authorList>
    </citation>
    <scope>NUCLEOTIDE SEQUENCE [LARGE SCALE GENOMIC DNA]</scope>
    <source>
        <strain evidence="7 8">CCMP332</strain>
    </source>
</reference>
<evidence type="ECO:0000256" key="2">
    <source>
        <dbReference type="PROSITE-ProRule" id="PRU00087"/>
    </source>
</evidence>
<keyword evidence="1" id="KW-0677">Repeat</keyword>
<feature type="repeat" description="Filamin" evidence="2">
    <location>
        <begin position="2830"/>
        <end position="2910"/>
    </location>
</feature>
<dbReference type="SUPFAM" id="SSF49265">
    <property type="entry name" value="Fibronectin type III"/>
    <property type="match status" value="7"/>
</dbReference>
<dbReference type="SUPFAM" id="SSF56988">
    <property type="entry name" value="Anthrax protective antigen"/>
    <property type="match status" value="3"/>
</dbReference>
<sequence>MIIKLVPSFLTLSLALGHDDHFSDYQSASVPGPPEWATLKVLGSNTLQTTFAPPLWDGGSPITSYLVEWDKEAGIPEVQRIVTSQNLNTNEVQTITTSAPDINEIQVIRTSATALAEVQAITVSPPTGDASVNSAYSFALSLDTIDTGGSLQYSGQISANAEADGSRSSVAEMIENMANVHGRPSVERTSMNPDGGHTYLVTFPISMGNVPEMTVLMSDLPVSVSTVQHGNQLEGSFRLEFMGELTADIAFDASSFEMQRCLEDLDKIGAVSVARSKADEQGGFSWEIEFVSDTNAGNVESIVVHGDGLRTSNPIGGAYIEHSGGRDGSYISGSFTLSFRGQTTNPISFDADSSTVKEELEALSTIARVAVERSSLDIVGGCTWTISFLEDESRLHRGDMPLLQVESSLIGSPGQIPSIEVAEQRKGTKKEVQTISIDGGGGFVDPTSMFKLRFGDEVTGDIPALPIDGSTCLGSTKAKQIITTSSVDTSGVGGDDSVSHLTSFALTYDGYTTSKIMANTDSCEVTSQTIARELMRLPPLYEVAVSGTDTGAGDEGCSWTVTFLSAMGNPELMTVTAFNSGKSAGPGYSVTVGDHYSIIRDTVLITQPDEFKGDVNLIQSELSKLSSIGVVTVTPLSPVPDSFGQCVWRVTFESKAGDVPSIEVAKSGTDMFSTVADLNSGNKVTVTDDTVQGTSLPVSGDFRLEFDGEVTGYMPFDASHEELKAALDALSNIGHVVVTREGPDVNRCYTWDVTFVSDLGPLPLLVADDLDLKGTVVSISVSKAVVGVLPPFNGPDYGSQVITNTTDTSLVISPLKQGVAHYVRISAHSQMGAGPSIMPYPPFQVPLPQPPSYPSDVELESVDGSTLAVSIHAPFHDGGEEVVTYRVDYSTKPFSHERQRISLACTPQPEIQSITTSAADINEIQFLVIDSSYFGNGEVLEVQRVLCDATGGTFGLSLGGETAYISHDDDADGIKQALESLSIIYEVSVNFNAGGSMACAPHDGINAGDFSITFQSLTGVSGDLPIMLAETSGLDGARRVEVVPVIDGDAPLTGSLKLSFRGAMTESVDVSMDSSDIADMIDTVLEALDTVQRDGVVVTPVTLEHGGFEKIFRIEFQGDGVGGNVEPLVIVPEFLLVKGSSADAFILSDGESYAARNGFDSFFSRAGNELSGHFRLKLRGHTTGRISFNSSVDQLKARLEELPNVGEVDVQMSGPSKEMAYSWFVTFLSNPGFFPPATRDVELLEAISELSTSVETDSSAKIVVESIQKGDDRLTGEFLVSFNDGKTTETTRPLQSFISANDLKMEFEALANVGRVNVVRSQSLTGYEWDIEFTSCALKNGLEVCNDGDLLDISAVNVNLRGCGGPTLAVVEIKAGSGPDACPDKPNGYCSDEIAFDGEYPIFHHIRGLSLGVPYYVQARLRNSQSYGYRRLSNPPQGTPKHNPPGPPPPVVLKESSSSSITVGWTKPKNYGGKAVSGYELWMDSWSGGDTFMVYDGAGNPDILEYHLTTDDAGPHSQVVETGRQYRFQVRAINNCDTDDPDRACYGEFSEVQIFTVRDPRPPLPPSIPRRDSRTRIISSSEASISISWSPPVDNGGSAITGYIVYMRDPDGTVTSHALGSETTMWQEDGLHPGEVYRFHVAAINAMGKSGNSPVLSTLAAVTPGFNYVGQVRYSDFGYRPLITDVHETSLTVKWSNVPADISGGSPITGFKLYMYKDVTALPYDADPIHEEVQYITISSKSIVTGTFTLSFRGYETADISVDATSNAVKMALQNLPTINFVNVESLYNGWSITFLSEAGDLPLMEATSGRLMGDPSAKVEVAEATKGDPADLIYDGSETPSVLSFEASDLVTDLGYAFKVAPVNSIGDGILSAASTVAVARSGASASRTTASGSALFSGIAGSIREVQIVTFLSNDCDADKLILSFGFSEQTGNLCGATDLEFQLAVSRIPGVGDVHVSREELSISGHVGYSWTVTFTSRTGDVPLLSVDLSQVGNGKDSFGNSGSNSFYVVEFLKGRANEFTIEPKKASGKVVKDLTTHDAMSGGDIFFTELWTSDPSIVDGSHVWYSDGGVSSYNRLLHEEQVIAIPESVGPFFLAMDTSEFQQGGRIDGLYSKTKTFLQAKDVTDISLQQALSELRNVLGKVDVTRINEDHESIAYFVVTFKDTYGEMPLISASDPYITVSRNGGQYSATEIQSITVSADKPFIYEVQSIIIPSSCSTFDLSFMSDSKTNSISCNFADISEASIAVSTLQDELNNLSNVKVHVDTRVSGSGEADNPWQFKVTFIEPVGPLPLLNSGDVEISQVVQGESTLSGSFVISYEGKYSADIPFDATARDVKNKLESLDTITEVNVKRVDKYTGYQWAVSFTGNAGNLPPMIAHNNVFEIQSIEIVGGQPTPLGGTFTLSYLSETTSPLLHDSSAEMVKSSLEALRSINHVDVSHEVSKHGQSRWLVTFRSPTNPAQLAIESTQISGTLENAAVAVLVASKNPSLTAKSGSAPLIVIEEKIAGRPSYTGRYFAKKSGSYTLAVMQLESGGLNARYYDNQWLLEEPVIERVDPTISFNWGSGIITQYGRDFISVRWWGKILPSTSELYTFYLLADDGVRLYVDHNLLIDLWDEHSVEKRATFPLTSDSFHDLKIEYKEITGEANIQLQWSSPSTKKQIIPPSQLYYTSHIVGSPFLTNVSPGAADYPYSGFIEVPGEDRSAAIAGERTSFYLQARDSSGNKKLTNGDAQGDVQTPEEQFTVEITGTHGSMSGDVTYMSSGQYRVDFIVLKAGTYQVHVKTGGTDIYCGLGEEQKCSPFTLTVLPGATLPSNCEAESSFNPVDNLVEARAGDTGKIYVQAKDAFGNNRRTGGDEIVAKFKSLAHPEIQYRAHILDRGDGSYVISYSIPLAGHYLVSIQVNGEPVKYCIGPSGERWDSRHYDGKRVYSSPSFCSLNEKLTLSVIHRDIHGLSSTLANEPGSSGLSHAIVGVETSFVVESRDKFGNLRSGSSTTNIPESGDGMSDAFLVTLVSPTGHTTITSSAIQTLSCSDSSVYGYFRLSYGGRVSSDIPHDISGPAMQVILSAMHWQHSHDPIEVDRDDEAGKYRWKITFKDHLDLWSSDPLAVLPGSDDFSAVSDVMVVTKDASSGVYPIRYKLWEKGTYELTVFSGATLVSGSSFSVEVTNGVPQASSSFAYGLGLQTGVAGFESLVEVQVRDRRQAEIQSIMASGTVIDFINDIQRLRILSSTGGEFQLTFRGEKTGVIQVGLSTLEYLEESLEALYSIGDVSVTSDGSSIIQAGDTIDVEFLTEHGNLDLMHSNGPEIIMKLQVGEAPYRAERQSLYCNADGGYVILGFNDMIVTIDFNDDMHTVESKISTIVGSAVSIVQVDESDSTICNSLGKQVFIDFHEVLGNVASISINFDALLNGAMTIYDGDEQHGAVNGISPMMGHFTLTHDGVTTVPIAVDASAADLKMALETLPSIGSISVTKDLIGIRQSINGENLAPGTTSLVNIWSVTFAPDNQDGCHPGSWEKCPSNIGDVTNLEVDTALVSFEIGATQQQSGPIIEVFEVRKGFTGNFIEDADGVEIDFSLLHNVVPGVGIGMAEIHELSCTYAENAISANNNSGSFELEILNKRITFKAQTSMSQLKNMLKQELNLVDPVSTVGSSYGTVCRFDSNNPVTAVTKLSFSKRESAFPEFRVHSDESLIVTARKSIYKINGLRYQGAGLFEISYTPKISGQYSASIKVNNEYLWTDLSSEVTVNPTNASAQYCSHNANLVAVAGAEQSFYLTARDRFGNPVSSASSETSVIVNLSGTPNPCNHIQKTDTPVVIITDAEVGRHDDHYKIFYTPSLAGQYQASVLLRSRGGLLATYHKDKDFSQPVYGNFIYNQSSYRWCKREYDCDSTLLDSEVSFSWGFESPLPSDPSFPRDSFSVIWNGEIKADVSDEYTFIIKLNGGARLTIGGKVIIDGLAGISAESVSSKALPLSKGVFYPIKVEYSHFEEESHVDLLWESSLIARQVVPSSALYFTRHIDGSPFTVQVLPGDIASSSVAQGDGLSKCVALQECAFTVYTKDENHNNRFNDGTGPRFEISMFGSGGWAKEGRINSLTTSIPVSVSQITVDSNDWDYIGHVGVTQHSNTISPNANMLGLLRRGDYVVIDGGIYTISSSGILDETSVPLRSPYLGPTKSSIPLYKTSKKCMTGTHTIKYTPQVRGTYIIDVKLPETKEVQRVSTFVFAGSSMSGTFTLQYGSLVSGIIEFDATAEELKSALQSIDEIGTVDVTVYECFNPIVSCSWDITFTSDLGDISLLLPTKDQLIGDGAEVMVEEITKGKPSTSITGFPHTIDVLPGETSPLLSTAYGTGLVKATAGKESSFIIQPKDSFGNDRLALQSSNLFAVHIYPEECDDHESYPSIEGNVTRNQSGAYTVKYTPFKSGFHTVAVVMSISAEKQMITTGYNTKARGGTFTIMLNKKPSLAIPWDANEEHLEAILDLSFGSTSSFSVEKQSRGLFNFKYLLSFKTALGDVPELVVDTSNLIGNAEDWDVTTLVDGKFSHIKISDQEREVQRITLKVVDALSIDGAAFSLIFMGRRTEPIPWDTDSGVLKTKLQKLATIGDIFVSSVVDASMGSRTWLITFDPYEGRSSNSIRNFGNLPLFEAFDVHESISVSIDPVQNGRSPFRSLVSPAEPATHLTTAFDYANVENFGGLSVGTYKSPTHFFLQAQDCYSNKVNDGPLSDVQIIETFSSSNIGGSFEVSILGEKLRFGASAFLSEVEKELQSIPGVGSVTVSSKSAKDKVVGKTAAVTKGLTTIVPSAELNEFIIGDWIRLGDQNYGQLFAIVAMSEVPPYTVDLSSPYLGESETAAAIFQHGSTHRRTGYQYIVSFDSILGDFPRLLVNGALLEGDEARVEVTSCDWNVSQNLRIDAMGPSIVSGHFYLNYRGDETRLLSVGATAGELMDAIISDISSIHSVSVVDEQHYAFGGKSWTIHLQAFDDEAELFFAEGHLLDGGSIVSTNYCPSASPTDPLYSVKSVAGRRGQEFVVSLHGPSTIHGTVDHDQDGRYLATYASPRAGEYLLSVLGADVGGLTGEYFDNCWLRGSPETTRVDNVLDFQWTSTDPVTPSGKDFVSIRWTGFIKPSFGEFYTFTVRVNDAVRLWIGNDLLIDEYESEVDDEHEFAEFYASTTNAFVANQLVDIKIEYRENRGAAMIRLFWESPSQPFAIIDSHRLFYNASHVLGSPFLVSPQPLEPSSPVNCSLSIASWDSLRINWSAPEDDGGVVVTKYLVESWDANEYGLTEKQQLRLRQTITGGTFAISLNGHEVIVPVDSTALEFERLLESLSNIGDAKVTKSLEMDFVVFDIEFLTDIAPVPVVSIDLSSATPVSEQGEYCICAKRNVQCHSGSPTLSCDEASSTEGSVSTQRTEISIGSKISADGIHFSHTINGLQQSSSIVDGFGVRVSAGNTKGFGLPCQPTFLKPAGPPLPPAHIEVERAASHPSSLALHFTSVSYPEDRASLVTGFFIEWSTTEGFLDGTVSSATLKADEVKSERLPSYNNVNKTFNFYLIQDLTPGSKPSDPENGVTLQTLIEVDSSVPVIQSCSSLYVSWRAPTRSNGFNVSKYLVEYWVSNGVSEVQEISIQSSKTTPIRGTFTLGYGKEKTNSLSIDASAEDIKNELESLSTIRSLKVWRSGENPTYRWTVTFLSEFPSVSGTILDIVDGHTQLMDSDGESPTLQVSVLTPASLPIGYSTEVIAVENPLKTHYSLTLTNLTPGQAYTVQVSAANSLGYGRPQPSVPRELSPPIEKPSSPTNIILRASSQSLEVIFSKPRSDGGDAVTLYKIEWDAKPEFNSNGGSPVGTHSFVSPKDEYGCDPCTYQIYGLTNGRDYFVRVYAYNSRGYSLDPGLPTPLFLSPKRSPDPPDKVVVSAYSGTEIEVAFPPSGNNGGAPVTKYMVKWNAMGYLTGMALANGDKQSLLYSAHNVQTITLTADGDDIEGSFRVAYENHATEEISVNSSANDMKLALESLPTIGSTVVSRKTLTDGLIWAVTFLSNVGDKDEFGPIPALTVSIDSADLPEMFVADTLGLSGTTLQGSGSRLVVNEVLTAFKGFEQQIVTAQCASPQGILGGHFSLSFDGIRTNDLKFDVSASVIFIERLGNVPLLEVHDQLICSDGSDRPLIYSSEIAQGVLPRMDGPQSGFVEIDVPEKFFDNKIEHKIEALIPGMAYHFQVFAWNGVGDSFGQPQYSTPAALSPVDIPDPPSSIEMKSIDDMKFQVTWNDALSRGGSHQIIKYRVELAERLLCESEIQKIHILAADQIGGSFRLGFADSWTPFVPVSASADHLKNAIDALPSIRDVIVEKPTGSTNSTSWTVTFQMNVGDQPTLAIDSTKITGSQVSATVVELAAGEESSFDNSSDSYLGSFDVEYSPEVQAIVLQSSADDIGGYFSISFMGISSRNINVESTPSDVKQALEGISTIDVVDVSMSFNRYDSTESYGKRWIITFISQEGNLPSMLVDTGSAPPSTIATGGTLYGSSTIVLVETISDGILPRSFITPSKFQSNKIYISRVLAFNGHAWGNPSISQFAISPSKTVPSPPREVRVIILSDTELGVSWTEPLFSGGDLIAGYNVQWDNDAMFDYSSATVNHRAGLEKYYFIIENLVPSESYFVRVIAHSAQGFSEPELAMPLLSNLQIIEISLVETTGSVDFSETFRVEYKTRITNPISVYATSRELENELNKLRIIGAISVDREDRSETYDSSSIETHFFDIRYRITFATNEDVTLNVDSHSLGSIAASVNPR</sequence>
<evidence type="ECO:0000259" key="6">
    <source>
        <dbReference type="PROSITE" id="PS51820"/>
    </source>
</evidence>
<dbReference type="InterPro" id="IPR036116">
    <property type="entry name" value="FN3_sf"/>
</dbReference>
<evidence type="ECO:0000313" key="7">
    <source>
        <dbReference type="EMBL" id="KAL3798957.1"/>
    </source>
</evidence>
<evidence type="ECO:0000313" key="8">
    <source>
        <dbReference type="Proteomes" id="UP001516023"/>
    </source>
</evidence>
<dbReference type="Pfam" id="PF00630">
    <property type="entry name" value="Filamin"/>
    <property type="match status" value="3"/>
</dbReference>
<dbReference type="InterPro" id="IPR037524">
    <property type="entry name" value="PA14/GLEYA"/>
</dbReference>
<gene>
    <name evidence="7" type="ORF">HJC23_005096</name>
</gene>
<feature type="signal peptide" evidence="4">
    <location>
        <begin position="1"/>
        <end position="17"/>
    </location>
</feature>
<feature type="domain" description="PA14" evidence="6">
    <location>
        <begin position="2534"/>
        <end position="2670"/>
    </location>
</feature>
<dbReference type="CDD" id="cd00063">
    <property type="entry name" value="FN3"/>
    <property type="match status" value="6"/>
</dbReference>
<dbReference type="Proteomes" id="UP001516023">
    <property type="component" value="Unassembled WGS sequence"/>
</dbReference>
<feature type="domain" description="Fibronectin type-III" evidence="5">
    <location>
        <begin position="5690"/>
        <end position="5784"/>
    </location>
</feature>
<evidence type="ECO:0008006" key="9">
    <source>
        <dbReference type="Google" id="ProtNLM"/>
    </source>
</evidence>
<feature type="compositionally biased region" description="Pro residues" evidence="3">
    <location>
        <begin position="1442"/>
        <end position="1451"/>
    </location>
</feature>
<protein>
    <recommendedName>
        <fullName evidence="9">Titin</fullName>
    </recommendedName>
</protein>
<evidence type="ECO:0000256" key="3">
    <source>
        <dbReference type="SAM" id="MobiDB-lite"/>
    </source>
</evidence>
<feature type="domain" description="Fibronectin type-III" evidence="5">
    <location>
        <begin position="1447"/>
        <end position="1560"/>
    </location>
</feature>
<feature type="region of interest" description="Disordered" evidence="3">
    <location>
        <begin position="1428"/>
        <end position="1459"/>
    </location>
</feature>
<feature type="domain" description="Fibronectin type-III" evidence="5">
    <location>
        <begin position="1565"/>
        <end position="1665"/>
    </location>
</feature>
<feature type="domain" description="Fibronectin type-III" evidence="5">
    <location>
        <begin position="5787"/>
        <end position="5901"/>
    </location>
</feature>
<dbReference type="PANTHER" id="PTHR13817">
    <property type="entry name" value="TITIN"/>
    <property type="match status" value="1"/>
</dbReference>
<feature type="domain" description="Fibronectin type-III" evidence="5">
    <location>
        <begin position="30"/>
        <end position="126"/>
    </location>
</feature>
<keyword evidence="8" id="KW-1185">Reference proteome</keyword>
<dbReference type="SMART" id="SM00060">
    <property type="entry name" value="FN3"/>
    <property type="match status" value="11"/>
</dbReference>
<keyword evidence="4" id="KW-0732">Signal</keyword>
<name>A0ABD3QF14_9STRA</name>
<dbReference type="PANTHER" id="PTHR13817:SF73">
    <property type="entry name" value="FIBRONECTIN TYPE-III DOMAIN-CONTAINING PROTEIN"/>
    <property type="match status" value="1"/>
</dbReference>
<dbReference type="Gene3D" id="2.60.40.10">
    <property type="entry name" value="Immunoglobulins"/>
    <property type="match status" value="13"/>
</dbReference>
<evidence type="ECO:0000259" key="5">
    <source>
        <dbReference type="PROSITE" id="PS50853"/>
    </source>
</evidence>
<dbReference type="PROSITE" id="PS50853">
    <property type="entry name" value="FN3"/>
    <property type="match status" value="6"/>
</dbReference>
<evidence type="ECO:0000256" key="4">
    <source>
        <dbReference type="SAM" id="SignalP"/>
    </source>
</evidence>
<feature type="repeat" description="Filamin" evidence="2">
    <location>
        <begin position="4335"/>
        <end position="4428"/>
    </location>
</feature>
<dbReference type="InterPro" id="IPR001298">
    <property type="entry name" value="Filamin/ABP280_rpt"/>
</dbReference>